<reference evidence="2 3" key="1">
    <citation type="submission" date="2019-03" db="EMBL/GenBank/DDBJ databases">
        <title>Genomic Encyclopedia of Type Strains, Phase IV (KMG-IV): sequencing the most valuable type-strain genomes for metagenomic binning, comparative biology and taxonomic classification.</title>
        <authorList>
            <person name="Goeker M."/>
        </authorList>
    </citation>
    <scope>NUCLEOTIDE SEQUENCE [LARGE SCALE GENOMIC DNA]</scope>
    <source>
        <strain evidence="2 3">DSM 45934</strain>
    </source>
</reference>
<protein>
    <submittedName>
        <fullName evidence="2">Uncharacterized protein</fullName>
    </submittedName>
</protein>
<feature type="region of interest" description="Disordered" evidence="1">
    <location>
        <begin position="1"/>
        <end position="22"/>
    </location>
</feature>
<gene>
    <name evidence="2" type="ORF">EV192_12821</name>
</gene>
<sequence length="151" mass="16211">MNELEPVQRAVTPPASQGPWHSCSTPDCEYLGTDVLVEFLGDALARLYGDEEPDYGPCGGARFHYVFVSDLGVHVLCGHSVASLGSYGVAHPSVGTACGPCMEIFEHGSIGKARRGFQGAQDLERESQGLPPKNRIGEGGSKRFIVEVQYE</sequence>
<organism evidence="2 3">
    <name type="scientific">Actinocrispum wychmicini</name>
    <dbReference type="NCBI Taxonomy" id="1213861"/>
    <lineage>
        <taxon>Bacteria</taxon>
        <taxon>Bacillati</taxon>
        <taxon>Actinomycetota</taxon>
        <taxon>Actinomycetes</taxon>
        <taxon>Pseudonocardiales</taxon>
        <taxon>Pseudonocardiaceae</taxon>
        <taxon>Actinocrispum</taxon>
    </lineage>
</organism>
<keyword evidence="3" id="KW-1185">Reference proteome</keyword>
<dbReference type="EMBL" id="SLWS01000028">
    <property type="protein sequence ID" value="TCO43758.1"/>
    <property type="molecule type" value="Genomic_DNA"/>
</dbReference>
<evidence type="ECO:0000256" key="1">
    <source>
        <dbReference type="SAM" id="MobiDB-lite"/>
    </source>
</evidence>
<dbReference type="AlphaFoldDB" id="A0A4R2IIZ7"/>
<comment type="caution">
    <text evidence="2">The sequence shown here is derived from an EMBL/GenBank/DDBJ whole genome shotgun (WGS) entry which is preliminary data.</text>
</comment>
<evidence type="ECO:0000313" key="2">
    <source>
        <dbReference type="EMBL" id="TCO43758.1"/>
    </source>
</evidence>
<name>A0A4R2IIZ7_9PSEU</name>
<dbReference type="Proteomes" id="UP000295680">
    <property type="component" value="Unassembled WGS sequence"/>
</dbReference>
<proteinExistence type="predicted"/>
<accession>A0A4R2IIZ7</accession>
<evidence type="ECO:0000313" key="3">
    <source>
        <dbReference type="Proteomes" id="UP000295680"/>
    </source>
</evidence>